<comment type="function">
    <text evidence="8">Involved in maceration and soft-rotting of plant tissue.</text>
</comment>
<comment type="pathway">
    <text evidence="1 8">Glycan metabolism; pectin degradation; 2-dehydro-3-deoxy-D-gluconate from pectin: step 1/5.</text>
</comment>
<dbReference type="Proteomes" id="UP000663831">
    <property type="component" value="Unassembled WGS sequence"/>
</dbReference>
<dbReference type="EMBL" id="CAJMWV010009329">
    <property type="protein sequence ID" value="CAE6538769.1"/>
    <property type="molecule type" value="Genomic_DNA"/>
</dbReference>
<proteinExistence type="inferred from homology"/>
<keyword evidence="4 8" id="KW-0378">Hydrolase</keyword>
<keyword evidence="8" id="KW-0732">Signal</keyword>
<dbReference type="GO" id="GO:0042545">
    <property type="term" value="P:cell wall modification"/>
    <property type="evidence" value="ECO:0007669"/>
    <property type="project" value="UniProtKB-UniRule"/>
</dbReference>
<feature type="domain" description="Pectinesterase catalytic" evidence="9">
    <location>
        <begin position="42"/>
        <end position="294"/>
    </location>
</feature>
<sequence>MDVESSRVVGMMFKALALLSAVASGLCATSPPPGSITVGPGGTYSTLSAALQDTSSNVYFVYATSIQERVVITRSNITIYGQTSDESTYSQNQATIYNNIPASTAGSNEASATVSIHASATDVKLYNLNIANTYGRGSQVIALAIDATRFGAYGVNLTGYQDTLLTNNGLHYFSKGYINGATDFIFGMNSSIWITQSTIETTATGWITASGRFLDDPYYYVIDRSNIIGTGTQYLGRPWRDHARVIFQNSVLGSQIQSAGWSGWGTTPTDHVFYGEYNNTGPGAWNSARVAFATNMEKGLTLDTVFGGSIGWVDPAYL</sequence>
<evidence type="ECO:0000256" key="8">
    <source>
        <dbReference type="RuleBase" id="RU000589"/>
    </source>
</evidence>
<evidence type="ECO:0000313" key="10">
    <source>
        <dbReference type="EMBL" id="CAE6538769.1"/>
    </source>
</evidence>
<evidence type="ECO:0000256" key="1">
    <source>
        <dbReference type="ARBA" id="ARBA00005184"/>
    </source>
</evidence>
<organism evidence="10 11">
    <name type="scientific">Rhizoctonia solani</name>
    <dbReference type="NCBI Taxonomy" id="456999"/>
    <lineage>
        <taxon>Eukaryota</taxon>
        <taxon>Fungi</taxon>
        <taxon>Dikarya</taxon>
        <taxon>Basidiomycota</taxon>
        <taxon>Agaricomycotina</taxon>
        <taxon>Agaricomycetes</taxon>
        <taxon>Cantharellales</taxon>
        <taxon>Ceratobasidiaceae</taxon>
        <taxon>Rhizoctonia</taxon>
    </lineage>
</organism>
<dbReference type="InterPro" id="IPR000070">
    <property type="entry name" value="Pectinesterase_cat"/>
</dbReference>
<evidence type="ECO:0000256" key="7">
    <source>
        <dbReference type="PROSITE-ProRule" id="PRU10040"/>
    </source>
</evidence>
<comment type="similarity">
    <text evidence="2">Belongs to the pectinesterase family.</text>
</comment>
<dbReference type="Gene3D" id="2.160.20.10">
    <property type="entry name" value="Single-stranded right-handed beta-helix, Pectin lyase-like"/>
    <property type="match status" value="1"/>
</dbReference>
<evidence type="ECO:0000256" key="5">
    <source>
        <dbReference type="ARBA" id="ARBA00023085"/>
    </source>
</evidence>
<name>A0A8H3DRS3_9AGAM</name>
<keyword evidence="8" id="KW-0964">Secreted</keyword>
<reference evidence="10" key="1">
    <citation type="submission" date="2021-01" db="EMBL/GenBank/DDBJ databases">
        <authorList>
            <person name="Kaushik A."/>
        </authorList>
    </citation>
    <scope>NUCLEOTIDE SEQUENCE</scope>
    <source>
        <strain evidence="10">AG3-1AP</strain>
    </source>
</reference>
<evidence type="ECO:0000256" key="6">
    <source>
        <dbReference type="ARBA" id="ARBA00047928"/>
    </source>
</evidence>
<dbReference type="PANTHER" id="PTHR31321">
    <property type="entry name" value="ACYL-COA THIOESTER HYDROLASE YBHC-RELATED"/>
    <property type="match status" value="1"/>
</dbReference>
<dbReference type="InterPro" id="IPR012334">
    <property type="entry name" value="Pectin_lyas_fold"/>
</dbReference>
<dbReference type="OrthoDB" id="2019149at2759"/>
<dbReference type="GO" id="GO:0045490">
    <property type="term" value="P:pectin catabolic process"/>
    <property type="evidence" value="ECO:0007669"/>
    <property type="project" value="UniProtKB-UniRule"/>
</dbReference>
<dbReference type="GO" id="GO:0005576">
    <property type="term" value="C:extracellular region"/>
    <property type="evidence" value="ECO:0007669"/>
    <property type="project" value="UniProtKB-SubCell"/>
</dbReference>
<gene>
    <name evidence="10" type="ORF">RDB_LOCUS170270</name>
</gene>
<dbReference type="InterPro" id="IPR011050">
    <property type="entry name" value="Pectin_lyase_fold/virulence"/>
</dbReference>
<keyword evidence="5 8" id="KW-0063">Aspartyl esterase</keyword>
<protein>
    <recommendedName>
        <fullName evidence="3 8">Pectinesterase</fullName>
        <ecNumber evidence="3 8">3.1.1.11</ecNumber>
    </recommendedName>
</protein>
<comment type="catalytic activity">
    <reaction evidence="6 8">
        <text>[(1-&gt;4)-alpha-D-galacturonosyl methyl ester](n) + n H2O = [(1-&gt;4)-alpha-D-galacturonosyl](n) + n methanol + n H(+)</text>
        <dbReference type="Rhea" id="RHEA:22380"/>
        <dbReference type="Rhea" id="RHEA-COMP:14570"/>
        <dbReference type="Rhea" id="RHEA-COMP:14573"/>
        <dbReference type="ChEBI" id="CHEBI:15377"/>
        <dbReference type="ChEBI" id="CHEBI:15378"/>
        <dbReference type="ChEBI" id="CHEBI:17790"/>
        <dbReference type="ChEBI" id="CHEBI:140522"/>
        <dbReference type="ChEBI" id="CHEBI:140523"/>
        <dbReference type="EC" id="3.1.1.11"/>
    </reaction>
</comment>
<dbReference type="Pfam" id="PF01095">
    <property type="entry name" value="Pectinesterase"/>
    <property type="match status" value="1"/>
</dbReference>
<comment type="caution">
    <text evidence="10">The sequence shown here is derived from an EMBL/GenBank/DDBJ whole genome shotgun (WGS) entry which is preliminary data.</text>
</comment>
<comment type="subcellular location">
    <subcellularLocation>
        <location evidence="8">Secreted</location>
    </subcellularLocation>
</comment>
<evidence type="ECO:0000259" key="9">
    <source>
        <dbReference type="Pfam" id="PF01095"/>
    </source>
</evidence>
<evidence type="ECO:0000256" key="4">
    <source>
        <dbReference type="ARBA" id="ARBA00022801"/>
    </source>
</evidence>
<dbReference type="UniPathway" id="UPA00545">
    <property type="reaction ID" value="UER00823"/>
</dbReference>
<dbReference type="EC" id="3.1.1.11" evidence="3 8"/>
<keyword evidence="8" id="KW-0961">Cell wall biogenesis/degradation</keyword>
<feature type="signal peptide" evidence="8">
    <location>
        <begin position="1"/>
        <end position="27"/>
    </location>
</feature>
<dbReference type="PROSITE" id="PS00503">
    <property type="entry name" value="PECTINESTERASE_2"/>
    <property type="match status" value="1"/>
</dbReference>
<evidence type="ECO:0000256" key="3">
    <source>
        <dbReference type="ARBA" id="ARBA00013229"/>
    </source>
</evidence>
<feature type="chain" id="PRO_5034351938" description="Pectinesterase" evidence="8">
    <location>
        <begin position="28"/>
        <end position="318"/>
    </location>
</feature>
<dbReference type="PANTHER" id="PTHR31321:SF127">
    <property type="entry name" value="PECTINESTERASE"/>
    <property type="match status" value="1"/>
</dbReference>
<dbReference type="GO" id="GO:0030599">
    <property type="term" value="F:pectinesterase activity"/>
    <property type="evidence" value="ECO:0007669"/>
    <property type="project" value="UniProtKB-UniRule"/>
</dbReference>
<dbReference type="InterPro" id="IPR033131">
    <property type="entry name" value="Pectinesterase_Asp_AS"/>
</dbReference>
<dbReference type="AlphaFoldDB" id="A0A8H3DRS3"/>
<feature type="active site" evidence="7">
    <location>
        <position position="183"/>
    </location>
</feature>
<evidence type="ECO:0000256" key="2">
    <source>
        <dbReference type="ARBA" id="ARBA00008891"/>
    </source>
</evidence>
<dbReference type="SUPFAM" id="SSF51126">
    <property type="entry name" value="Pectin lyase-like"/>
    <property type="match status" value="1"/>
</dbReference>
<accession>A0A8H3DRS3</accession>
<evidence type="ECO:0000313" key="11">
    <source>
        <dbReference type="Proteomes" id="UP000663831"/>
    </source>
</evidence>